<name>A0ABN7T1N1_OIKDI</name>
<keyword evidence="3" id="KW-1185">Reference proteome</keyword>
<dbReference type="Gene3D" id="1.10.238.10">
    <property type="entry name" value="EF-hand"/>
    <property type="match status" value="1"/>
</dbReference>
<proteinExistence type="predicted"/>
<reference evidence="2 3" key="1">
    <citation type="submission" date="2021-04" db="EMBL/GenBank/DDBJ databases">
        <authorList>
            <person name="Bliznina A."/>
        </authorList>
    </citation>
    <scope>NUCLEOTIDE SEQUENCE [LARGE SCALE GENOMIC DNA]</scope>
</reference>
<organism evidence="2 3">
    <name type="scientific">Oikopleura dioica</name>
    <name type="common">Tunicate</name>
    <dbReference type="NCBI Taxonomy" id="34765"/>
    <lineage>
        <taxon>Eukaryota</taxon>
        <taxon>Metazoa</taxon>
        <taxon>Chordata</taxon>
        <taxon>Tunicata</taxon>
        <taxon>Appendicularia</taxon>
        <taxon>Copelata</taxon>
        <taxon>Oikopleuridae</taxon>
        <taxon>Oikopleura</taxon>
    </lineage>
</organism>
<keyword evidence="1" id="KW-0106">Calcium</keyword>
<evidence type="ECO:0000313" key="2">
    <source>
        <dbReference type="EMBL" id="CAG5108337.1"/>
    </source>
</evidence>
<dbReference type="Proteomes" id="UP001158576">
    <property type="component" value="Chromosome 1"/>
</dbReference>
<sequence length="226" mass="26028">MRLFAALLGASHVKAFDVDEHVEGRGWKYSMEMIRARNILAHQFSSLISRLDDAAFLTRWNTCNTNGDEILDFQENQSCVRRVAEAYGFQDSLGEIMQQMMSDAEIRKFYGGYYNADRSQTYEQYKHTEGMSVLAGVYTIYLVHDLNQDNFLSPKELGAAWEAGKTRLHINPEMEAWVNANRGQYKRLWGMSDTDGNYRTANILELANFQLATSQLAFEHFILHEN</sequence>
<evidence type="ECO:0000256" key="1">
    <source>
        <dbReference type="ARBA" id="ARBA00022837"/>
    </source>
</evidence>
<protein>
    <submittedName>
        <fullName evidence="2">Oidioi.mRNA.OKI2018_I69.chr1.g3747.t2.cds</fullName>
    </submittedName>
</protein>
<evidence type="ECO:0000313" key="3">
    <source>
        <dbReference type="Proteomes" id="UP001158576"/>
    </source>
</evidence>
<accession>A0ABN7T1N1</accession>
<dbReference type="SUPFAM" id="SSF47473">
    <property type="entry name" value="EF-hand"/>
    <property type="match status" value="1"/>
</dbReference>
<dbReference type="PROSITE" id="PS00018">
    <property type="entry name" value="EF_HAND_1"/>
    <property type="match status" value="1"/>
</dbReference>
<dbReference type="InterPro" id="IPR018247">
    <property type="entry name" value="EF_Hand_1_Ca_BS"/>
</dbReference>
<dbReference type="EMBL" id="OU015566">
    <property type="protein sequence ID" value="CAG5108337.1"/>
    <property type="molecule type" value="Genomic_DNA"/>
</dbReference>
<gene>
    <name evidence="2" type="ORF">OKIOD_LOCUS12512</name>
</gene>
<dbReference type="InterPro" id="IPR011992">
    <property type="entry name" value="EF-hand-dom_pair"/>
</dbReference>